<name>A0A918JN10_9ALTE</name>
<evidence type="ECO:0000313" key="7">
    <source>
        <dbReference type="Proteomes" id="UP000631300"/>
    </source>
</evidence>
<dbReference type="Gene3D" id="2.30.110.10">
    <property type="entry name" value="Electron Transport, Fmn-binding Protein, Chain A"/>
    <property type="match status" value="1"/>
</dbReference>
<dbReference type="GO" id="GO:0010181">
    <property type="term" value="F:FMN binding"/>
    <property type="evidence" value="ECO:0007669"/>
    <property type="project" value="InterPro"/>
</dbReference>
<evidence type="ECO:0000256" key="1">
    <source>
        <dbReference type="ARBA" id="ARBA00001917"/>
    </source>
</evidence>
<protein>
    <submittedName>
        <fullName evidence="6">Flavin oxidoreductase</fullName>
    </submittedName>
</protein>
<sequence length="215" mass="23642">MTEQIRSVSAEQINDMEARYRANFVNSLSGFKSACLLGTSDGQTDNLAIVSSPVHIGANPPLLGLIMRPHSVQRDSLSNIKQFHDYTLNHVHHSWTDKAHQTAARYPADTSEFSAVGLTPWYSTALNAPYVAESHVKIGLRLVQRQVLCNDTELLIGAVQEVLVTDTHIADDGYVDLEALGSACISGLDSYHQTTRLAQYAYAKPDQPLHQKNGK</sequence>
<keyword evidence="2" id="KW-0285">Flavoprotein</keyword>
<organism evidence="6 7">
    <name type="scientific">Alteromonas halophila</name>
    <dbReference type="NCBI Taxonomy" id="516698"/>
    <lineage>
        <taxon>Bacteria</taxon>
        <taxon>Pseudomonadati</taxon>
        <taxon>Pseudomonadota</taxon>
        <taxon>Gammaproteobacteria</taxon>
        <taxon>Alteromonadales</taxon>
        <taxon>Alteromonadaceae</taxon>
        <taxon>Alteromonas/Salinimonas group</taxon>
        <taxon>Alteromonas</taxon>
    </lineage>
</organism>
<dbReference type="InterPro" id="IPR012349">
    <property type="entry name" value="Split_barrel_FMN-bd"/>
</dbReference>
<dbReference type="Proteomes" id="UP000631300">
    <property type="component" value="Unassembled WGS sequence"/>
</dbReference>
<evidence type="ECO:0000256" key="4">
    <source>
        <dbReference type="ARBA" id="ARBA00038054"/>
    </source>
</evidence>
<comment type="caution">
    <text evidence="6">The sequence shown here is derived from an EMBL/GenBank/DDBJ whole genome shotgun (WGS) entry which is preliminary data.</text>
</comment>
<dbReference type="RefSeq" id="WP_189407115.1">
    <property type="nucleotide sequence ID" value="NZ_BMXP01000007.1"/>
</dbReference>
<reference evidence="6" key="2">
    <citation type="submission" date="2020-09" db="EMBL/GenBank/DDBJ databases">
        <authorList>
            <person name="Sun Q."/>
            <person name="Kim S."/>
        </authorList>
    </citation>
    <scope>NUCLEOTIDE SEQUENCE</scope>
    <source>
        <strain evidence="6">KCTC 22164</strain>
    </source>
</reference>
<evidence type="ECO:0000256" key="3">
    <source>
        <dbReference type="ARBA" id="ARBA00022643"/>
    </source>
</evidence>
<dbReference type="Pfam" id="PF01613">
    <property type="entry name" value="Flavin_Reduct"/>
    <property type="match status" value="1"/>
</dbReference>
<dbReference type="InterPro" id="IPR002563">
    <property type="entry name" value="Flavin_Rdtase-like_dom"/>
</dbReference>
<evidence type="ECO:0000256" key="2">
    <source>
        <dbReference type="ARBA" id="ARBA00022630"/>
    </source>
</evidence>
<comment type="similarity">
    <text evidence="4">Belongs to the flavoredoxin family.</text>
</comment>
<feature type="domain" description="Flavin reductase like" evidence="5">
    <location>
        <begin position="35"/>
        <end position="166"/>
    </location>
</feature>
<dbReference type="PANTHER" id="PTHR33798:SF5">
    <property type="entry name" value="FLAVIN REDUCTASE LIKE DOMAIN-CONTAINING PROTEIN"/>
    <property type="match status" value="1"/>
</dbReference>
<evidence type="ECO:0000259" key="5">
    <source>
        <dbReference type="Pfam" id="PF01613"/>
    </source>
</evidence>
<keyword evidence="7" id="KW-1185">Reference proteome</keyword>
<keyword evidence="3" id="KW-0288">FMN</keyword>
<evidence type="ECO:0000313" key="6">
    <source>
        <dbReference type="EMBL" id="GGW90591.1"/>
    </source>
</evidence>
<proteinExistence type="inferred from homology"/>
<dbReference type="PANTHER" id="PTHR33798">
    <property type="entry name" value="FLAVOPROTEIN OXYGENASE"/>
    <property type="match status" value="1"/>
</dbReference>
<comment type="cofactor">
    <cofactor evidence="1">
        <name>FMN</name>
        <dbReference type="ChEBI" id="CHEBI:58210"/>
    </cofactor>
</comment>
<reference evidence="6" key="1">
    <citation type="journal article" date="2014" name="Int. J. Syst. Evol. Microbiol.">
        <title>Complete genome sequence of Corynebacterium casei LMG S-19264T (=DSM 44701T), isolated from a smear-ripened cheese.</title>
        <authorList>
            <consortium name="US DOE Joint Genome Institute (JGI-PGF)"/>
            <person name="Walter F."/>
            <person name="Albersmeier A."/>
            <person name="Kalinowski J."/>
            <person name="Ruckert C."/>
        </authorList>
    </citation>
    <scope>NUCLEOTIDE SEQUENCE</scope>
    <source>
        <strain evidence="6">KCTC 22164</strain>
    </source>
</reference>
<accession>A0A918JN10</accession>
<dbReference type="SUPFAM" id="SSF50475">
    <property type="entry name" value="FMN-binding split barrel"/>
    <property type="match status" value="1"/>
</dbReference>
<dbReference type="GO" id="GO:0016646">
    <property type="term" value="F:oxidoreductase activity, acting on the CH-NH group of donors, NAD or NADP as acceptor"/>
    <property type="evidence" value="ECO:0007669"/>
    <property type="project" value="UniProtKB-ARBA"/>
</dbReference>
<dbReference type="AlphaFoldDB" id="A0A918JN10"/>
<gene>
    <name evidence="6" type="ORF">GCM10007391_26040</name>
</gene>
<dbReference type="EMBL" id="BMXP01000007">
    <property type="protein sequence ID" value="GGW90591.1"/>
    <property type="molecule type" value="Genomic_DNA"/>
</dbReference>